<dbReference type="InterPro" id="IPR050483">
    <property type="entry name" value="CoA-transferase_III_domain"/>
</dbReference>
<accession>A0ABS2PYU3</accession>
<name>A0ABS2PYU3_9BACL</name>
<protein>
    <submittedName>
        <fullName evidence="2">Crotonobetainyl-CoA:carnitine CoA-transferase CaiB-like acyl-CoA transferase</fullName>
    </submittedName>
</protein>
<keyword evidence="1" id="KW-0808">Transferase</keyword>
<dbReference type="EMBL" id="JAFBER010000007">
    <property type="protein sequence ID" value="MBM7645226.1"/>
    <property type="molecule type" value="Genomic_DNA"/>
</dbReference>
<reference evidence="2 3" key="1">
    <citation type="submission" date="2021-01" db="EMBL/GenBank/DDBJ databases">
        <title>Genomic Encyclopedia of Type Strains, Phase IV (KMG-IV): sequencing the most valuable type-strain genomes for metagenomic binning, comparative biology and taxonomic classification.</title>
        <authorList>
            <person name="Goeker M."/>
        </authorList>
    </citation>
    <scope>NUCLEOTIDE SEQUENCE [LARGE SCALE GENOMIC DNA]</scope>
    <source>
        <strain evidence="2 3">DSM 28236</strain>
    </source>
</reference>
<dbReference type="PANTHER" id="PTHR48207">
    <property type="entry name" value="SUCCINATE--HYDROXYMETHYLGLUTARATE COA-TRANSFERASE"/>
    <property type="match status" value="1"/>
</dbReference>
<organism evidence="2 3">
    <name type="scientific">Scopulibacillus daqui</name>
    <dbReference type="NCBI Taxonomy" id="1469162"/>
    <lineage>
        <taxon>Bacteria</taxon>
        <taxon>Bacillati</taxon>
        <taxon>Bacillota</taxon>
        <taxon>Bacilli</taxon>
        <taxon>Bacillales</taxon>
        <taxon>Sporolactobacillaceae</taxon>
        <taxon>Scopulibacillus</taxon>
    </lineage>
</organism>
<evidence type="ECO:0000313" key="3">
    <source>
        <dbReference type="Proteomes" id="UP000808914"/>
    </source>
</evidence>
<dbReference type="Gene3D" id="3.30.1540.10">
    <property type="entry name" value="formyl-coa transferase, domain 3"/>
    <property type="match status" value="1"/>
</dbReference>
<dbReference type="InterPro" id="IPR023606">
    <property type="entry name" value="CoA-Trfase_III_dom_1_sf"/>
</dbReference>
<evidence type="ECO:0000313" key="2">
    <source>
        <dbReference type="EMBL" id="MBM7645226.1"/>
    </source>
</evidence>
<dbReference type="Gene3D" id="3.40.50.10540">
    <property type="entry name" value="Crotonobetainyl-coa:carnitine coa-transferase, domain 1"/>
    <property type="match status" value="1"/>
</dbReference>
<sequence>MKQIQGILDPFYEYGIKEAVRLHGPLSGVRVVDLTRVLAGPYCTMILGDMGAEVIKIEAPGGNDDTRGWGPPYVKGESAYYLCTNRNKKAMTLNLKSEKGKDILKKIIKQSDILIHNFKTGTMEKWGLDYESLKYDHPELIYCHISGFGETGPLRHLAGYDFAIQAMSGLMSITGSEESGPMKVGVAITDVLTGLYANIGIQSALLEREKSGLGQAIDISLYDAAISSLVNAASNYLVSGKVPERLGNYHPNITPYQTFKVKDGEMVVAVGNDRQFQMFADCINAPELKEDPRFITNSDRMSHREELEALIHEKLMQDDTDKWIHLFREKGIPCAPIQNIDEVFNDRHVMAREMVIEMDHTNGEKISMVGSPLKMSRTKVSYELPPPMVGEHTDEILQQLGISEEECQVLKDQKII</sequence>
<comment type="caution">
    <text evidence="2">The sequence shown here is derived from an EMBL/GenBank/DDBJ whole genome shotgun (WGS) entry which is preliminary data.</text>
</comment>
<keyword evidence="3" id="KW-1185">Reference proteome</keyword>
<dbReference type="Pfam" id="PF02515">
    <property type="entry name" value="CoA_transf_3"/>
    <property type="match status" value="1"/>
</dbReference>
<dbReference type="Proteomes" id="UP000808914">
    <property type="component" value="Unassembled WGS sequence"/>
</dbReference>
<proteinExistence type="predicted"/>
<dbReference type="PANTHER" id="PTHR48207:SF3">
    <property type="entry name" value="SUCCINATE--HYDROXYMETHYLGLUTARATE COA-TRANSFERASE"/>
    <property type="match status" value="1"/>
</dbReference>
<dbReference type="InterPro" id="IPR044855">
    <property type="entry name" value="CoA-Trfase_III_dom3_sf"/>
</dbReference>
<dbReference type="SUPFAM" id="SSF89796">
    <property type="entry name" value="CoA-transferase family III (CaiB/BaiF)"/>
    <property type="match status" value="1"/>
</dbReference>
<dbReference type="InterPro" id="IPR003673">
    <property type="entry name" value="CoA-Trfase_fam_III"/>
</dbReference>
<gene>
    <name evidence="2" type="ORF">JOD45_001437</name>
</gene>
<evidence type="ECO:0000256" key="1">
    <source>
        <dbReference type="ARBA" id="ARBA00022679"/>
    </source>
</evidence>